<organism evidence="1">
    <name type="scientific">Aliivibrio phage vB_Alvi_H905</name>
    <dbReference type="NCBI Taxonomy" id="3234039"/>
    <lineage>
        <taxon>Viruses</taxon>
    </lineage>
</organism>
<sequence>MLAVGAREIVLVEGKDIDIVYSQFNGRYLYERSERLKPIAFMAWVYPSF</sequence>
<proteinExistence type="predicted"/>
<dbReference type="EMBL" id="PP986400">
    <property type="protein sequence ID" value="XDJ03428.1"/>
    <property type="molecule type" value="Genomic_DNA"/>
</dbReference>
<reference evidence="1" key="1">
    <citation type="journal article" date="2024" name="Genome Announc.">
        <title>Genome sequence of H905.</title>
        <authorList>
            <person name="Whistler C."/>
            <person name="Calawa J."/>
        </authorList>
    </citation>
    <scope>NUCLEOTIDE SEQUENCE</scope>
</reference>
<protein>
    <submittedName>
        <fullName evidence="1">Uncharacterized protein</fullName>
    </submittedName>
</protein>
<name>A0AB39C9P2_9VIRU</name>
<reference evidence="1" key="2">
    <citation type="submission" date="2024-07" db="EMBL/GenBank/DDBJ databases">
        <authorList>
            <person name="Foxall R."/>
        </authorList>
    </citation>
    <scope>NUCLEOTIDE SEQUENCE</scope>
</reference>
<gene>
    <name evidence="1" type="ORF">H905_00010</name>
</gene>
<evidence type="ECO:0000313" key="1">
    <source>
        <dbReference type="EMBL" id="XDJ03428.1"/>
    </source>
</evidence>
<accession>A0AB39C9P2</accession>